<proteinExistence type="predicted"/>
<dbReference type="eggNOG" id="ENOG5031BIG">
    <property type="taxonomic scope" value="Bacteria"/>
</dbReference>
<protein>
    <submittedName>
        <fullName evidence="1">Putative phage protein</fullName>
    </submittedName>
</protein>
<evidence type="ECO:0000313" key="1">
    <source>
        <dbReference type="EMBL" id="KFI39799.1"/>
    </source>
</evidence>
<dbReference type="AlphaFoldDB" id="A0A086YZU9"/>
<evidence type="ECO:0000313" key="2">
    <source>
        <dbReference type="Proteomes" id="UP000029015"/>
    </source>
</evidence>
<name>A0A086YZU9_9BIFI</name>
<reference evidence="1 2" key="1">
    <citation type="submission" date="2014-03" db="EMBL/GenBank/DDBJ databases">
        <title>Genomics of Bifidobacteria.</title>
        <authorList>
            <person name="Ventura M."/>
            <person name="Milani C."/>
            <person name="Lugli G.A."/>
        </authorList>
    </citation>
    <scope>NUCLEOTIDE SEQUENCE [LARGE SCALE GENOMIC DNA]</scope>
    <source>
        <strain evidence="1 2">DSM 22766</strain>
    </source>
</reference>
<keyword evidence="2" id="KW-1185">Reference proteome</keyword>
<accession>A0A086YZU9</accession>
<dbReference type="InterPro" id="IPR057369">
    <property type="entry name" value="VG15"/>
</dbReference>
<dbReference type="EMBL" id="JGYK01000001">
    <property type="protein sequence ID" value="KFI39799.1"/>
    <property type="molecule type" value="Genomic_DNA"/>
</dbReference>
<gene>
    <name evidence="1" type="ORF">BACT_0499</name>
</gene>
<organism evidence="1 2">
    <name type="scientific">Bifidobacterium actinocoloniiforme DSM 22766</name>
    <dbReference type="NCBI Taxonomy" id="1437605"/>
    <lineage>
        <taxon>Bacteria</taxon>
        <taxon>Bacillati</taxon>
        <taxon>Actinomycetota</taxon>
        <taxon>Actinomycetes</taxon>
        <taxon>Bifidobacteriales</taxon>
        <taxon>Bifidobacteriaceae</taxon>
        <taxon>Bifidobacterium</taxon>
    </lineage>
</organism>
<comment type="caution">
    <text evidence="1">The sequence shown here is derived from an EMBL/GenBank/DDBJ whole genome shotgun (WGS) entry which is preliminary data.</text>
</comment>
<sequence length="342" mass="39581">MLRTDPMNVKEFVREYARDASQLANDYYDVQRRLWSEYAGVDFPGFDHAELIDPDRALWQVQGGFSDTDYNGLNYTQVKEGRSRAGASIDDLWPSMSTVDDAQQFVADMIAASARLTTQRNVRIDPTKPRWARVPRGSKTCAFCVMLASRGFAYLSEDSAGRQMQYHDKCDCDIVPSWGRQILKGYDPKRFAEMYQTAKSAASSADYRQALRQMRRMYPDQVKDGTWPLSAPWPMEVIRPQGHGWDHVFDGHGPGTRVPHKTHFPDDWSESRVKWAVMESIANPDYVSAAKDGNREYLSKLMDGQHIRVWLQKRRNTHGRFALHTAYPMTEHEWRKIWRMTN</sequence>
<dbReference type="Proteomes" id="UP000029015">
    <property type="component" value="Unassembled WGS sequence"/>
</dbReference>
<dbReference type="STRING" id="1437605.AB656_01115"/>
<dbReference type="Pfam" id="PF25310">
    <property type="entry name" value="VG15"/>
    <property type="match status" value="1"/>
</dbReference>